<keyword evidence="10" id="KW-0833">Ubl conjugation pathway</keyword>
<dbReference type="PROSITE" id="PS00170">
    <property type="entry name" value="CSA_PPIASE_1"/>
    <property type="match status" value="1"/>
</dbReference>
<evidence type="ECO:0000259" key="23">
    <source>
        <dbReference type="PROSITE" id="PS51698"/>
    </source>
</evidence>
<evidence type="ECO:0000256" key="3">
    <source>
        <dbReference type="ARBA" id="ARBA00004906"/>
    </source>
</evidence>
<evidence type="ECO:0000256" key="6">
    <source>
        <dbReference type="ARBA" id="ARBA00022499"/>
    </source>
</evidence>
<evidence type="ECO:0000256" key="16">
    <source>
        <dbReference type="ARBA" id="ARBA00059251"/>
    </source>
</evidence>
<keyword evidence="8" id="KW-0808">Transferase</keyword>
<proteinExistence type="inferred from homology"/>
<dbReference type="SMART" id="SM00504">
    <property type="entry name" value="Ubox"/>
    <property type="match status" value="1"/>
</dbReference>
<dbReference type="InterPro" id="IPR020892">
    <property type="entry name" value="Cyclophilin-type_PPIase_CS"/>
</dbReference>
<dbReference type="PANTHER" id="PTHR45625">
    <property type="entry name" value="PEPTIDYL-PROLYL CIS-TRANS ISOMERASE-RELATED"/>
    <property type="match status" value="1"/>
</dbReference>
<evidence type="ECO:0000259" key="22">
    <source>
        <dbReference type="PROSITE" id="PS50072"/>
    </source>
</evidence>
<organism evidence="24 25">
    <name type="scientific">Varroa destructor</name>
    <name type="common">Honeybee mite</name>
    <dbReference type="NCBI Taxonomy" id="109461"/>
    <lineage>
        <taxon>Eukaryota</taxon>
        <taxon>Metazoa</taxon>
        <taxon>Ecdysozoa</taxon>
        <taxon>Arthropoda</taxon>
        <taxon>Chelicerata</taxon>
        <taxon>Arachnida</taxon>
        <taxon>Acari</taxon>
        <taxon>Parasitiformes</taxon>
        <taxon>Mesostigmata</taxon>
        <taxon>Gamasina</taxon>
        <taxon>Dermanyssoidea</taxon>
        <taxon>Varroidae</taxon>
        <taxon>Varroa</taxon>
    </lineage>
</organism>
<sequence length="514" mass="57958">MGKKQHQKDKMYLTTTEWSTLYGGKKAGTSGSGEFRRLPFDHCALSLQPFENPMCTSEGVVYDLENIAPFIKKFGIDPTSGKKLEAKSLITLHFKKNADGMYHCPVLFKVFNENSHIVALKTTGNVYSYEAVEQLNFKAKNFKDLLDDSPFTRADVIHLQDPQNLEKFNLSAFYHLKNNLRLEDESAKKDPRANLKHINNETRDILDTLDKEHKPPAAKVESGSEKPARDRFNAAHFSTGAAAASFTSTAVDPSTRVEAAILEDDVVRYSMVKKKGYVQLTTNHGNLNLELLCDIVPKTCENFIKLCEREYYDGSIFHRSIRNFILQGGDPTGTGRGGESAWGEPFSDEFKSHLVHQGRGVLSMANSGPNTNKSQFFITYRSCRHLDNKHTVFGKVVGGLPTLQTIEEIETDNKDRPIEEVRLIKATVFVNPFQEADDELAKKRDEEKAIQEGEELKERRRENSKVKLKTFSTGVGKYINPELKKKTFAKALQEPIPSVKKQKTSGNFGSFSDW</sequence>
<evidence type="ECO:0000256" key="15">
    <source>
        <dbReference type="ARBA" id="ARBA00023242"/>
    </source>
</evidence>
<dbReference type="GO" id="GO:0061630">
    <property type="term" value="F:ubiquitin protein ligase activity"/>
    <property type="evidence" value="ECO:0007669"/>
    <property type="project" value="UniProtKB-EC"/>
</dbReference>
<comment type="subunit">
    <text evidence="17">Component of the minor spliceosome, which splices U12-type introns. Within this complex, interacts with PRPF8/PRP8, EFTUD2/SNU114 and PLRG1. Interacts with isoform 2 of BSG. Interacts (via the PPIase cyclophilin-type domain) with CRNKL1; they may form a trimeric complex with HSP90.</text>
</comment>
<dbReference type="InterPro" id="IPR044666">
    <property type="entry name" value="Cyclophilin_A-like"/>
</dbReference>
<dbReference type="GeneID" id="111252782"/>
<comment type="pathway">
    <text evidence="3">Protein modification; protein ubiquitination.</text>
</comment>
<protein>
    <recommendedName>
        <fullName evidence="18">RING-type E3 ubiquitin-protein ligase PPIL2</fullName>
        <ecNumber evidence="5">2.3.2.27</ecNumber>
    </recommendedName>
    <alternativeName>
        <fullName evidence="20">CYC4</fullName>
    </alternativeName>
    <alternativeName>
        <fullName evidence="19">Probable inactive peptidyl-prolyl cis-trans isomerase-like 2</fullName>
    </alternativeName>
</protein>
<comment type="similarity">
    <text evidence="4">Belongs to the cyclophilin-type PPIase family. PPIL2 subfamily.</text>
</comment>
<evidence type="ECO:0000256" key="9">
    <source>
        <dbReference type="ARBA" id="ARBA00022728"/>
    </source>
</evidence>
<dbReference type="InterPro" id="IPR029000">
    <property type="entry name" value="Cyclophilin-like_dom_sf"/>
</dbReference>
<dbReference type="Gene3D" id="3.30.40.10">
    <property type="entry name" value="Zinc/RING finger domain, C3HC4 (zinc finger)"/>
    <property type="match status" value="1"/>
</dbReference>
<dbReference type="RefSeq" id="XP_022666948.1">
    <property type="nucleotide sequence ID" value="XM_022811213.1"/>
</dbReference>
<keyword evidence="9" id="KW-0747">Spliceosome</keyword>
<dbReference type="SUPFAM" id="SSF57850">
    <property type="entry name" value="RING/U-box"/>
    <property type="match status" value="1"/>
</dbReference>
<dbReference type="FunFam" id="2.40.100.10:FF:000018">
    <property type="entry name" value="Peptidyl-prolyl cis-trans isomerase-like 2"/>
    <property type="match status" value="1"/>
</dbReference>
<keyword evidence="14" id="KW-0508">mRNA splicing</keyword>
<evidence type="ECO:0000256" key="4">
    <source>
        <dbReference type="ARBA" id="ARBA00007930"/>
    </source>
</evidence>
<dbReference type="PROSITE" id="PS51698">
    <property type="entry name" value="U_BOX"/>
    <property type="match status" value="1"/>
</dbReference>
<evidence type="ECO:0000256" key="10">
    <source>
        <dbReference type="ARBA" id="ARBA00022786"/>
    </source>
</evidence>
<feature type="compositionally biased region" description="Polar residues" evidence="21">
    <location>
        <begin position="504"/>
        <end position="514"/>
    </location>
</feature>
<dbReference type="Pfam" id="PF04641">
    <property type="entry name" value="Rtf2"/>
    <property type="match status" value="1"/>
</dbReference>
<dbReference type="PRINTS" id="PR00153">
    <property type="entry name" value="CSAPPISMRASE"/>
</dbReference>
<dbReference type="GO" id="GO:0006397">
    <property type="term" value="P:mRNA processing"/>
    <property type="evidence" value="ECO:0007669"/>
    <property type="project" value="UniProtKB-KW"/>
</dbReference>
<evidence type="ECO:0000256" key="7">
    <source>
        <dbReference type="ARBA" id="ARBA00022664"/>
    </source>
</evidence>
<dbReference type="PROSITE" id="PS50072">
    <property type="entry name" value="CSA_PPIASE_2"/>
    <property type="match status" value="1"/>
</dbReference>
<dbReference type="InterPro" id="IPR013083">
    <property type="entry name" value="Znf_RING/FYVE/PHD"/>
</dbReference>
<keyword evidence="15" id="KW-0539">Nucleus</keyword>
<dbReference type="AlphaFoldDB" id="A0A7M7KJN9"/>
<feature type="domain" description="U-box" evidence="23">
    <location>
        <begin position="36"/>
        <end position="109"/>
    </location>
</feature>
<evidence type="ECO:0000256" key="1">
    <source>
        <dbReference type="ARBA" id="ARBA00000900"/>
    </source>
</evidence>
<dbReference type="GO" id="GO:0008380">
    <property type="term" value="P:RNA splicing"/>
    <property type="evidence" value="ECO:0007669"/>
    <property type="project" value="UniProtKB-KW"/>
</dbReference>
<keyword evidence="7" id="KW-0507">mRNA processing</keyword>
<dbReference type="GO" id="GO:0071013">
    <property type="term" value="C:catalytic step 2 spliceosome"/>
    <property type="evidence" value="ECO:0007669"/>
    <property type="project" value="TreeGrafter"/>
</dbReference>
<evidence type="ECO:0000313" key="25">
    <source>
        <dbReference type="Proteomes" id="UP000594260"/>
    </source>
</evidence>
<evidence type="ECO:0000256" key="2">
    <source>
        <dbReference type="ARBA" id="ARBA00004123"/>
    </source>
</evidence>
<keyword evidence="12" id="KW-0007">Acetylation</keyword>
<keyword evidence="6" id="KW-1017">Isopeptide bond</keyword>
<feature type="region of interest" description="Disordered" evidence="21">
    <location>
        <begin position="495"/>
        <end position="514"/>
    </location>
</feature>
<accession>A0A7M7KJN9</accession>
<feature type="domain" description="PPIase cyclophilin-type" evidence="22">
    <location>
        <begin position="282"/>
        <end position="428"/>
    </location>
</feature>
<dbReference type="InterPro" id="IPR026951">
    <property type="entry name" value="PPIL2_U-box_dom"/>
</dbReference>
<dbReference type="FunFam" id="3.30.40.10:FF:000079">
    <property type="entry name" value="Peptidyl-prolyl cis-trans isomerase 2"/>
    <property type="match status" value="1"/>
</dbReference>
<comment type="function">
    <text evidence="16">Has a ubiquitin-protein ligase activity acting as an E3 ubiquitin protein ligase or as an ubiquitin-ubiquitin ligase promoting elongation of ubiquitin chains on substrates. By mediating 'Lys-48'-linked polyubiquitination of proteins could target them for proteasomal degradation. May also function as a chaperone, playing a role in transport to the cell membrane of BSG/Basigin for instance. Probable inactive PPIase with no peptidyl-prolyl cis-trans isomerase activity. As a component of the minor spliceosome, involved in the splicing of U12-type introns in pre-mRNAs.</text>
</comment>
<feature type="region of interest" description="Disordered" evidence="21">
    <location>
        <begin position="440"/>
        <end position="463"/>
    </location>
</feature>
<keyword evidence="11" id="KW-0832">Ubl conjugation</keyword>
<evidence type="ECO:0000256" key="17">
    <source>
        <dbReference type="ARBA" id="ARBA00061807"/>
    </source>
</evidence>
<reference evidence="24" key="1">
    <citation type="submission" date="2021-01" db="UniProtKB">
        <authorList>
            <consortium name="EnsemblMetazoa"/>
        </authorList>
    </citation>
    <scope>IDENTIFICATION</scope>
</reference>
<dbReference type="Pfam" id="PF00160">
    <property type="entry name" value="Pro_isomerase"/>
    <property type="match status" value="1"/>
</dbReference>
<dbReference type="SUPFAM" id="SSF50891">
    <property type="entry name" value="Cyclophilin-like"/>
    <property type="match status" value="1"/>
</dbReference>
<dbReference type="GO" id="GO:0006457">
    <property type="term" value="P:protein folding"/>
    <property type="evidence" value="ECO:0007669"/>
    <property type="project" value="InterPro"/>
</dbReference>
<dbReference type="Gene3D" id="2.40.100.10">
    <property type="entry name" value="Cyclophilin-like"/>
    <property type="match status" value="1"/>
</dbReference>
<dbReference type="Proteomes" id="UP000594260">
    <property type="component" value="Unplaced"/>
</dbReference>
<dbReference type="OMA" id="NFIKHCA"/>
<dbReference type="EC" id="2.3.2.27" evidence="5"/>
<keyword evidence="25" id="KW-1185">Reference proteome</keyword>
<evidence type="ECO:0000256" key="19">
    <source>
        <dbReference type="ARBA" id="ARBA00078275"/>
    </source>
</evidence>
<dbReference type="CDD" id="cd16663">
    <property type="entry name" value="RING-Ubox_PPIL2"/>
    <property type="match status" value="1"/>
</dbReference>
<dbReference type="GO" id="GO:0000209">
    <property type="term" value="P:protein polyubiquitination"/>
    <property type="evidence" value="ECO:0007669"/>
    <property type="project" value="TreeGrafter"/>
</dbReference>
<comment type="subcellular location">
    <subcellularLocation>
        <location evidence="2">Nucleus</location>
    </subcellularLocation>
</comment>
<evidence type="ECO:0000256" key="5">
    <source>
        <dbReference type="ARBA" id="ARBA00012483"/>
    </source>
</evidence>
<evidence type="ECO:0000313" key="24">
    <source>
        <dbReference type="EnsemblMetazoa" id="XP_022666948"/>
    </source>
</evidence>
<keyword evidence="13" id="KW-0175">Coiled coil</keyword>
<comment type="catalytic activity">
    <reaction evidence="1">
        <text>S-ubiquitinyl-[E2 ubiquitin-conjugating enzyme]-L-cysteine + [acceptor protein]-L-lysine = [E2 ubiquitin-conjugating enzyme]-L-cysteine + N(6)-ubiquitinyl-[acceptor protein]-L-lysine.</text>
        <dbReference type="EC" id="2.3.2.27"/>
    </reaction>
</comment>
<name>A0A7M7KJN9_VARDE</name>
<evidence type="ECO:0000256" key="18">
    <source>
        <dbReference type="ARBA" id="ARBA00073734"/>
    </source>
</evidence>
<dbReference type="CDD" id="cd01923">
    <property type="entry name" value="cyclophilin_RING"/>
    <property type="match status" value="1"/>
</dbReference>
<dbReference type="GO" id="GO:0003755">
    <property type="term" value="F:peptidyl-prolyl cis-trans isomerase activity"/>
    <property type="evidence" value="ECO:0007669"/>
    <property type="project" value="InterPro"/>
</dbReference>
<dbReference type="PANTHER" id="PTHR45625:SF1">
    <property type="entry name" value="RING-TYPE E3 UBIQUITIN-PROTEIN LIGASE PPIL2"/>
    <property type="match status" value="1"/>
</dbReference>
<evidence type="ECO:0000256" key="20">
    <source>
        <dbReference type="ARBA" id="ARBA00079124"/>
    </source>
</evidence>
<evidence type="ECO:0000256" key="12">
    <source>
        <dbReference type="ARBA" id="ARBA00022990"/>
    </source>
</evidence>
<dbReference type="EnsemblMetazoa" id="XM_022811213">
    <property type="protein sequence ID" value="XP_022666948"/>
    <property type="gene ID" value="LOC111252782"/>
</dbReference>
<evidence type="ECO:0000256" key="21">
    <source>
        <dbReference type="SAM" id="MobiDB-lite"/>
    </source>
</evidence>
<evidence type="ECO:0000256" key="11">
    <source>
        <dbReference type="ARBA" id="ARBA00022843"/>
    </source>
</evidence>
<dbReference type="InterPro" id="IPR002130">
    <property type="entry name" value="Cyclophilin-type_PPIase_dom"/>
</dbReference>
<evidence type="ECO:0000256" key="14">
    <source>
        <dbReference type="ARBA" id="ARBA00023187"/>
    </source>
</evidence>
<dbReference type="InterPro" id="IPR003613">
    <property type="entry name" value="Ubox_domain"/>
</dbReference>
<evidence type="ECO:0000256" key="8">
    <source>
        <dbReference type="ARBA" id="ARBA00022679"/>
    </source>
</evidence>
<evidence type="ECO:0000256" key="13">
    <source>
        <dbReference type="ARBA" id="ARBA00023054"/>
    </source>
</evidence>